<sequence>GFHIKEASLSSSNVRSHRTLRKRCMSQPWSDNHPLLQPETTPQQDNTMEKVRSPSTIANCSIPGR</sequence>
<evidence type="ECO:0000313" key="2">
    <source>
        <dbReference type="EMBL" id="CAG7873220.1"/>
    </source>
</evidence>
<accession>A0A8D9D9K4</accession>
<protein>
    <submittedName>
        <fullName evidence="2">Uncharacterized protein</fullName>
    </submittedName>
</protein>
<organism evidence="2 3">
    <name type="scientific">Brassica campestris</name>
    <name type="common">Field mustard</name>
    <dbReference type="NCBI Taxonomy" id="3711"/>
    <lineage>
        <taxon>Eukaryota</taxon>
        <taxon>Viridiplantae</taxon>
        <taxon>Streptophyta</taxon>
        <taxon>Embryophyta</taxon>
        <taxon>Tracheophyta</taxon>
        <taxon>Spermatophyta</taxon>
        <taxon>Magnoliopsida</taxon>
        <taxon>eudicotyledons</taxon>
        <taxon>Gunneridae</taxon>
        <taxon>Pentapetalae</taxon>
        <taxon>rosids</taxon>
        <taxon>malvids</taxon>
        <taxon>Brassicales</taxon>
        <taxon>Brassicaceae</taxon>
        <taxon>Brassiceae</taxon>
        <taxon>Brassica</taxon>
    </lineage>
</organism>
<dbReference type="EMBL" id="LS974622">
    <property type="protein sequence ID" value="CAG7873220.1"/>
    <property type="molecule type" value="Genomic_DNA"/>
</dbReference>
<name>A0A8D9D9K4_BRACM</name>
<dbReference type="AlphaFoldDB" id="A0A8D9D9K4"/>
<dbReference type="Gramene" id="A06p54600.2_BraZ1">
    <property type="protein sequence ID" value="A06p54600.2_BraZ1.CDS.1"/>
    <property type="gene ID" value="A06g54600.2_BraZ1"/>
</dbReference>
<proteinExistence type="predicted"/>
<feature type="non-terminal residue" evidence="2">
    <location>
        <position position="1"/>
    </location>
</feature>
<evidence type="ECO:0000313" key="3">
    <source>
        <dbReference type="Proteomes" id="UP000694005"/>
    </source>
</evidence>
<evidence type="ECO:0000256" key="1">
    <source>
        <dbReference type="SAM" id="MobiDB-lite"/>
    </source>
</evidence>
<gene>
    <name evidence="2" type="ORF">BRAPAZ1V2_A06P54600.2</name>
</gene>
<reference evidence="2 3" key="1">
    <citation type="submission" date="2021-07" db="EMBL/GenBank/DDBJ databases">
        <authorList>
            <consortium name="Genoscope - CEA"/>
            <person name="William W."/>
        </authorList>
    </citation>
    <scope>NUCLEOTIDE SEQUENCE [LARGE SCALE GENOMIC DNA]</scope>
</reference>
<feature type="compositionally biased region" description="Basic residues" evidence="1">
    <location>
        <begin position="15"/>
        <end position="24"/>
    </location>
</feature>
<feature type="region of interest" description="Disordered" evidence="1">
    <location>
        <begin position="1"/>
        <end position="65"/>
    </location>
</feature>
<dbReference type="Proteomes" id="UP000694005">
    <property type="component" value="Chromosome A06"/>
</dbReference>